<dbReference type="PANTHER" id="PTHR30336:SF4">
    <property type="entry name" value="ENVELOPE BIOGENESIS FACTOR ELYC"/>
    <property type="match status" value="1"/>
</dbReference>
<keyword evidence="4" id="KW-1185">Reference proteome</keyword>
<sequence length="206" mass="21012">MPIRPSRLLPAGLLAVAVAVALPATGGATSPATIANGILSTTPSCMNGPRDALLDCARREVLTAEAPVMLQLNPIGTHIVVLGAGLFPDGTIRPVLDGRLRGALTLAQQFPYTPIVVSGGVPRAGVTEAQAMADWLVAHGVHPGRIIQEGASRSTVENARNTTAILAGRGASGAVVVTSPDHLQRAMVDFRAAAGGRYPIAGVITP</sequence>
<accession>A0A1G8G8A8</accession>
<dbReference type="PANTHER" id="PTHR30336">
    <property type="entry name" value="INNER MEMBRANE PROTEIN, PROBABLE PERMEASE"/>
    <property type="match status" value="1"/>
</dbReference>
<feature type="domain" description="DUF218" evidence="2">
    <location>
        <begin position="79"/>
        <end position="194"/>
    </location>
</feature>
<dbReference type="InterPro" id="IPR051599">
    <property type="entry name" value="Cell_Envelope_Assoc"/>
</dbReference>
<organism evidence="3 4">
    <name type="scientific">Rhodococcus triatomae</name>
    <dbReference type="NCBI Taxonomy" id="300028"/>
    <lineage>
        <taxon>Bacteria</taxon>
        <taxon>Bacillati</taxon>
        <taxon>Actinomycetota</taxon>
        <taxon>Actinomycetes</taxon>
        <taxon>Mycobacteriales</taxon>
        <taxon>Nocardiaceae</taxon>
        <taxon>Rhodococcus</taxon>
    </lineage>
</organism>
<protein>
    <submittedName>
        <fullName evidence="3">DUF218 domain-containing protein</fullName>
    </submittedName>
</protein>
<gene>
    <name evidence="3" type="ORF">SAMN05444695_1043</name>
</gene>
<dbReference type="Pfam" id="PF02698">
    <property type="entry name" value="DUF218"/>
    <property type="match status" value="1"/>
</dbReference>
<dbReference type="EMBL" id="FNDN01000004">
    <property type="protein sequence ID" value="SDH90634.1"/>
    <property type="molecule type" value="Genomic_DNA"/>
</dbReference>
<name>A0A1G8G8A8_9NOCA</name>
<dbReference type="AlphaFoldDB" id="A0A1G8G8A8"/>
<keyword evidence="1" id="KW-0732">Signal</keyword>
<dbReference type="RefSeq" id="WP_072737243.1">
    <property type="nucleotide sequence ID" value="NZ_CP048813.1"/>
</dbReference>
<evidence type="ECO:0000256" key="1">
    <source>
        <dbReference type="SAM" id="SignalP"/>
    </source>
</evidence>
<dbReference type="Gene3D" id="3.40.50.620">
    <property type="entry name" value="HUPs"/>
    <property type="match status" value="1"/>
</dbReference>
<dbReference type="InterPro" id="IPR003848">
    <property type="entry name" value="DUF218"/>
</dbReference>
<feature type="chain" id="PRO_5039114415" evidence="1">
    <location>
        <begin position="22"/>
        <end position="206"/>
    </location>
</feature>
<reference evidence="3 4" key="1">
    <citation type="submission" date="2016-10" db="EMBL/GenBank/DDBJ databases">
        <authorList>
            <person name="de Groot N.N."/>
        </authorList>
    </citation>
    <scope>NUCLEOTIDE SEQUENCE [LARGE SCALE GENOMIC DNA]</scope>
    <source>
        <strain evidence="3 4">DSM 44892</strain>
    </source>
</reference>
<dbReference type="GO" id="GO:0005886">
    <property type="term" value="C:plasma membrane"/>
    <property type="evidence" value="ECO:0007669"/>
    <property type="project" value="TreeGrafter"/>
</dbReference>
<feature type="signal peptide" evidence="1">
    <location>
        <begin position="1"/>
        <end position="21"/>
    </location>
</feature>
<dbReference type="GO" id="GO:0000270">
    <property type="term" value="P:peptidoglycan metabolic process"/>
    <property type="evidence" value="ECO:0007669"/>
    <property type="project" value="TreeGrafter"/>
</dbReference>
<evidence type="ECO:0000313" key="4">
    <source>
        <dbReference type="Proteomes" id="UP000183263"/>
    </source>
</evidence>
<evidence type="ECO:0000259" key="2">
    <source>
        <dbReference type="Pfam" id="PF02698"/>
    </source>
</evidence>
<dbReference type="CDD" id="cd06259">
    <property type="entry name" value="YdcF-like"/>
    <property type="match status" value="1"/>
</dbReference>
<dbReference type="Proteomes" id="UP000183263">
    <property type="component" value="Unassembled WGS sequence"/>
</dbReference>
<evidence type="ECO:0000313" key="3">
    <source>
        <dbReference type="EMBL" id="SDH90634.1"/>
    </source>
</evidence>
<dbReference type="InterPro" id="IPR014729">
    <property type="entry name" value="Rossmann-like_a/b/a_fold"/>
</dbReference>
<proteinExistence type="predicted"/>
<dbReference type="GO" id="GO:0043164">
    <property type="term" value="P:Gram-negative-bacterium-type cell wall biogenesis"/>
    <property type="evidence" value="ECO:0007669"/>
    <property type="project" value="TreeGrafter"/>
</dbReference>
<dbReference type="OrthoDB" id="3289889at2"/>